<sequence length="120" mass="13863">MFKTQEDMTRGIAAAFAILDRWRLSQAEINGVLGFPFGTQIAEWRRGELSSMPSDVVRRFGYVVAIYRVIQKLPTGIDWLRQPIPDLDNQSPLVRMASGDVEDLRIVRDRFERILKRQQA</sequence>
<gene>
    <name evidence="2" type="ORF">A6A05_18830</name>
</gene>
<evidence type="ECO:0000313" key="2">
    <source>
        <dbReference type="EMBL" id="OAN65095.1"/>
    </source>
</evidence>
<dbReference type="InterPro" id="IPR024467">
    <property type="entry name" value="Xre/MbcA/ParS-like_toxin-bd"/>
</dbReference>
<keyword evidence="3" id="KW-1185">Reference proteome</keyword>
<protein>
    <recommendedName>
        <fullName evidence="1">Antitoxin Xre/MbcA/ParS-like toxin-binding domain-containing protein</fullName>
    </recommendedName>
</protein>
<name>A0A178MZL4_9PROT</name>
<reference evidence="2 3" key="1">
    <citation type="submission" date="2016-04" db="EMBL/GenBank/DDBJ databases">
        <title>Draft genome sequence of freshwater magnetotactic bacteria Magnetospirillum marisnigri SP-1 and Magnetospirillum moscoviense BB-1.</title>
        <authorList>
            <person name="Koziaeva V."/>
            <person name="Dziuba M.V."/>
            <person name="Ivanov T.M."/>
            <person name="Kuznetsov B."/>
            <person name="Grouzdev D.S."/>
        </authorList>
    </citation>
    <scope>NUCLEOTIDE SEQUENCE [LARGE SCALE GENOMIC DNA]</scope>
    <source>
        <strain evidence="2 3">BB-1</strain>
    </source>
</reference>
<proteinExistence type="predicted"/>
<dbReference type="STRING" id="1437059.A6A05_18830"/>
<accession>A0A178MZL4</accession>
<dbReference type="EMBL" id="LWQU01000024">
    <property type="protein sequence ID" value="OAN65095.1"/>
    <property type="molecule type" value="Genomic_DNA"/>
</dbReference>
<feature type="domain" description="Antitoxin Xre/MbcA/ParS-like toxin-binding" evidence="1">
    <location>
        <begin position="78"/>
        <end position="114"/>
    </location>
</feature>
<dbReference type="Proteomes" id="UP000078543">
    <property type="component" value="Unassembled WGS sequence"/>
</dbReference>
<organism evidence="2 3">
    <name type="scientific">Magnetospirillum moscoviense</name>
    <dbReference type="NCBI Taxonomy" id="1437059"/>
    <lineage>
        <taxon>Bacteria</taxon>
        <taxon>Pseudomonadati</taxon>
        <taxon>Pseudomonadota</taxon>
        <taxon>Alphaproteobacteria</taxon>
        <taxon>Rhodospirillales</taxon>
        <taxon>Rhodospirillaceae</taxon>
        <taxon>Magnetospirillum</taxon>
    </lineage>
</organism>
<dbReference type="OrthoDB" id="117888at2"/>
<evidence type="ECO:0000313" key="3">
    <source>
        <dbReference type="Proteomes" id="UP000078543"/>
    </source>
</evidence>
<dbReference type="Pfam" id="PF09722">
    <property type="entry name" value="Xre_MbcA_ParS_C"/>
    <property type="match status" value="1"/>
</dbReference>
<evidence type="ECO:0000259" key="1">
    <source>
        <dbReference type="Pfam" id="PF09722"/>
    </source>
</evidence>
<dbReference type="RefSeq" id="WP_068496814.1">
    <property type="nucleotide sequence ID" value="NZ_LWQU01000024.1"/>
</dbReference>
<comment type="caution">
    <text evidence="2">The sequence shown here is derived from an EMBL/GenBank/DDBJ whole genome shotgun (WGS) entry which is preliminary data.</text>
</comment>
<dbReference type="AlphaFoldDB" id="A0A178MZL4"/>